<dbReference type="OrthoDB" id="1665935at2"/>
<feature type="compositionally biased region" description="Polar residues" evidence="1">
    <location>
        <begin position="28"/>
        <end position="37"/>
    </location>
</feature>
<keyword evidence="2" id="KW-1133">Transmembrane helix</keyword>
<dbReference type="EMBL" id="FOQK01000007">
    <property type="protein sequence ID" value="SFH87374.1"/>
    <property type="molecule type" value="Genomic_DNA"/>
</dbReference>
<keyword evidence="2" id="KW-0472">Membrane</keyword>
<accession>A0A1I3DKV1</accession>
<feature type="compositionally biased region" description="Low complexity" evidence="1">
    <location>
        <begin position="97"/>
        <end position="124"/>
    </location>
</feature>
<feature type="compositionally biased region" description="Low complexity" evidence="1">
    <location>
        <begin position="38"/>
        <end position="55"/>
    </location>
</feature>
<reference evidence="3 4" key="1">
    <citation type="submission" date="2016-10" db="EMBL/GenBank/DDBJ databases">
        <authorList>
            <person name="de Groot N.N."/>
        </authorList>
    </citation>
    <scope>NUCLEOTIDE SEQUENCE [LARGE SCALE GENOMIC DNA]</scope>
    <source>
        <strain evidence="3 4">Z108</strain>
    </source>
</reference>
<feature type="compositionally biased region" description="Low complexity" evidence="1">
    <location>
        <begin position="240"/>
        <end position="250"/>
    </location>
</feature>
<evidence type="ECO:0000256" key="1">
    <source>
        <dbReference type="SAM" id="MobiDB-lite"/>
    </source>
</evidence>
<proteinExistence type="predicted"/>
<dbReference type="Proteomes" id="UP000183639">
    <property type="component" value="Unassembled WGS sequence"/>
</dbReference>
<evidence type="ECO:0000313" key="4">
    <source>
        <dbReference type="Proteomes" id="UP000183639"/>
    </source>
</evidence>
<feature type="compositionally biased region" description="Polar residues" evidence="1">
    <location>
        <begin position="77"/>
        <end position="96"/>
    </location>
</feature>
<sequence>MAVTPPVAPTPPTPPSVPKVMMGDGGSVTESTVPQNSQQTDAQRQEAQARQAVARGDGALSKTTQARPEAKNEAPAGQSSNGSQQNGATPVVQTDPQAAAALQAGSSQEQGDQAAQAAVQTATGQPPPSPLTQGAGYWAFTFAAVVVLAFVFYRVFMKKRRGAKGELSAEDIRLAVMTETEDLPNLRGLTPDEVLRQLEEQERLEAEAEMRQARAEAKQRLAAAKASRGVPVHPSRGESAAAAPKQAAQQYREQVTAMPPEVKAKPKKIVRKPPSSPDEKEHFEISV</sequence>
<gene>
    <name evidence="3" type="ORF">SAMN04487861_1071</name>
</gene>
<evidence type="ECO:0000313" key="3">
    <source>
        <dbReference type="EMBL" id="SFH87374.1"/>
    </source>
</evidence>
<protein>
    <submittedName>
        <fullName evidence="3">Uncharacterized protein</fullName>
    </submittedName>
</protein>
<feature type="compositionally biased region" description="Basic and acidic residues" evidence="1">
    <location>
        <begin position="277"/>
        <end position="287"/>
    </location>
</feature>
<feature type="region of interest" description="Disordered" evidence="1">
    <location>
        <begin position="1"/>
        <end position="128"/>
    </location>
</feature>
<evidence type="ECO:0000256" key="2">
    <source>
        <dbReference type="SAM" id="Phobius"/>
    </source>
</evidence>
<feature type="transmembrane region" description="Helical" evidence="2">
    <location>
        <begin position="135"/>
        <end position="156"/>
    </location>
</feature>
<feature type="region of interest" description="Disordered" evidence="1">
    <location>
        <begin position="211"/>
        <end position="287"/>
    </location>
</feature>
<dbReference type="AlphaFoldDB" id="A0A1I3DKV1"/>
<organism evidence="3 4">
    <name type="scientific">Selenomonas ruminantium</name>
    <dbReference type="NCBI Taxonomy" id="971"/>
    <lineage>
        <taxon>Bacteria</taxon>
        <taxon>Bacillati</taxon>
        <taxon>Bacillota</taxon>
        <taxon>Negativicutes</taxon>
        <taxon>Selenomonadales</taxon>
        <taxon>Selenomonadaceae</taxon>
        <taxon>Selenomonas</taxon>
    </lineage>
</organism>
<keyword evidence="2" id="KW-0812">Transmembrane</keyword>
<dbReference type="RefSeq" id="WP_075442699.1">
    <property type="nucleotide sequence ID" value="NZ_FOQK01000007.1"/>
</dbReference>
<name>A0A1I3DKV1_SELRU</name>
<feature type="compositionally biased region" description="Pro residues" evidence="1">
    <location>
        <begin position="1"/>
        <end position="17"/>
    </location>
</feature>